<evidence type="ECO:0000313" key="1">
    <source>
        <dbReference type="EMBL" id="CAG6671126.1"/>
    </source>
</evidence>
<dbReference type="AlphaFoldDB" id="A0A8D8SQ55"/>
<sequence>MGKQPVYHRALAHPVYNKELLIMNIHPVFKHLVEIMVHPVYKHLPLMRHTVYKHLIEIMVHPVYNKYLIIMMHPVYKHLPMRRNPVFQLTTVLIVIKDCPNLKHR</sequence>
<reference evidence="1" key="1">
    <citation type="submission" date="2021-05" db="EMBL/GenBank/DDBJ databases">
        <authorList>
            <person name="Alioto T."/>
            <person name="Alioto T."/>
            <person name="Gomez Garrido J."/>
        </authorList>
    </citation>
    <scope>NUCLEOTIDE SEQUENCE</scope>
</reference>
<protein>
    <submittedName>
        <fullName evidence="1">Uncharacterized protein</fullName>
    </submittedName>
</protein>
<name>A0A8D8SQ55_9HEMI</name>
<organism evidence="1">
    <name type="scientific">Cacopsylla melanoneura</name>
    <dbReference type="NCBI Taxonomy" id="428564"/>
    <lineage>
        <taxon>Eukaryota</taxon>
        <taxon>Metazoa</taxon>
        <taxon>Ecdysozoa</taxon>
        <taxon>Arthropoda</taxon>
        <taxon>Hexapoda</taxon>
        <taxon>Insecta</taxon>
        <taxon>Pterygota</taxon>
        <taxon>Neoptera</taxon>
        <taxon>Paraneoptera</taxon>
        <taxon>Hemiptera</taxon>
        <taxon>Sternorrhyncha</taxon>
        <taxon>Psylloidea</taxon>
        <taxon>Psyllidae</taxon>
        <taxon>Psyllinae</taxon>
        <taxon>Cacopsylla</taxon>
    </lineage>
</organism>
<accession>A0A8D8SQ55</accession>
<proteinExistence type="predicted"/>
<dbReference type="EMBL" id="HBUF01225278">
    <property type="protein sequence ID" value="CAG6671126.1"/>
    <property type="molecule type" value="Transcribed_RNA"/>
</dbReference>